<dbReference type="SUPFAM" id="SSF47413">
    <property type="entry name" value="lambda repressor-like DNA-binding domains"/>
    <property type="match status" value="1"/>
</dbReference>
<dbReference type="Gene3D" id="1.10.260.40">
    <property type="entry name" value="lambda repressor-like DNA-binding domains"/>
    <property type="match status" value="1"/>
</dbReference>
<feature type="domain" description="HTH cro/C1-type" evidence="1">
    <location>
        <begin position="11"/>
        <end position="65"/>
    </location>
</feature>
<dbReference type="CDD" id="cd00093">
    <property type="entry name" value="HTH_XRE"/>
    <property type="match status" value="1"/>
</dbReference>
<dbReference type="Pfam" id="PF19054">
    <property type="entry name" value="DUF5753"/>
    <property type="match status" value="1"/>
</dbReference>
<organism evidence="2 3">
    <name type="scientific">Streptomyces asoensis</name>
    <dbReference type="NCBI Taxonomy" id="249586"/>
    <lineage>
        <taxon>Bacteria</taxon>
        <taxon>Bacillati</taxon>
        <taxon>Actinomycetota</taxon>
        <taxon>Actinomycetes</taxon>
        <taxon>Kitasatosporales</taxon>
        <taxon>Streptomycetaceae</taxon>
        <taxon>Streptomyces</taxon>
    </lineage>
</organism>
<dbReference type="InterPro" id="IPR001387">
    <property type="entry name" value="Cro/C1-type_HTH"/>
</dbReference>
<comment type="caution">
    <text evidence="2">The sequence shown here is derived from an EMBL/GenBank/DDBJ whole genome shotgun (WGS) entry which is preliminary data.</text>
</comment>
<evidence type="ECO:0000259" key="1">
    <source>
        <dbReference type="PROSITE" id="PS50943"/>
    </source>
</evidence>
<dbReference type="InterPro" id="IPR010982">
    <property type="entry name" value="Lambda_DNA-bd_dom_sf"/>
</dbReference>
<gene>
    <name evidence="2" type="ORF">Saso_74250</name>
</gene>
<dbReference type="EMBL" id="BNEB01000006">
    <property type="protein sequence ID" value="GHI65775.1"/>
    <property type="molecule type" value="Genomic_DNA"/>
</dbReference>
<dbReference type="InterPro" id="IPR043917">
    <property type="entry name" value="DUF5753"/>
</dbReference>
<accession>A0ABQ3SCX6</accession>
<keyword evidence="3" id="KW-1185">Reference proteome</keyword>
<dbReference type="SMART" id="SM00530">
    <property type="entry name" value="HTH_XRE"/>
    <property type="match status" value="1"/>
</dbReference>
<evidence type="ECO:0000313" key="3">
    <source>
        <dbReference type="Proteomes" id="UP000649259"/>
    </source>
</evidence>
<proteinExistence type="predicted"/>
<name>A0ABQ3SCX6_9ACTN</name>
<sequence>MFLRQRLRDRLKKGREAAGLTQQQVADAFGWSPSKVIRIENGKIGVSVTDAMALVSRYGIEASDGSDLIELARKARQPSWYAPYKEVMSPELEAYIAYEESASIVRNYERNVMPGLLQTEEYARALLRALQDELDDAATRQLELRVELRMQRQKALAVNEAEFFFILDESVLRRVVGSDAVMRQQYETLLRVNEQPNVTVLYVPFAEGVYPLFRTPYQIFEFATENDDLVAYLEGPGGEALLNERAAVSGNRKEPADYLDAFWDVEKTRAKPITREVLFGSAEAAAS</sequence>
<dbReference type="PROSITE" id="PS50943">
    <property type="entry name" value="HTH_CROC1"/>
    <property type="match status" value="1"/>
</dbReference>
<evidence type="ECO:0000313" key="2">
    <source>
        <dbReference type="EMBL" id="GHI65775.1"/>
    </source>
</evidence>
<dbReference type="Pfam" id="PF13560">
    <property type="entry name" value="HTH_31"/>
    <property type="match status" value="1"/>
</dbReference>
<reference evidence="3" key="1">
    <citation type="submission" date="2023-07" db="EMBL/GenBank/DDBJ databases">
        <title>Whole genome shotgun sequence of Streptomyces cacaoi subsp. asoensis NBRC 13813.</title>
        <authorList>
            <person name="Komaki H."/>
            <person name="Tamura T."/>
        </authorList>
    </citation>
    <scope>NUCLEOTIDE SEQUENCE [LARGE SCALE GENOMIC DNA]</scope>
    <source>
        <strain evidence="3">NBRC 13813</strain>
    </source>
</reference>
<dbReference type="Proteomes" id="UP000649259">
    <property type="component" value="Unassembled WGS sequence"/>
</dbReference>
<protein>
    <submittedName>
        <fullName evidence="2">Transcriptional regulator</fullName>
    </submittedName>
</protein>